<protein>
    <submittedName>
        <fullName evidence="2">Uncharacterized protein</fullName>
    </submittedName>
</protein>
<keyword evidence="3" id="KW-1185">Reference proteome</keyword>
<gene>
    <name evidence="2" type="ORF">N7449_004567</name>
</gene>
<evidence type="ECO:0000313" key="2">
    <source>
        <dbReference type="EMBL" id="KAJ5202488.1"/>
    </source>
</evidence>
<reference evidence="2" key="2">
    <citation type="journal article" date="2023" name="IMA Fungus">
        <title>Comparative genomic study of the Penicillium genus elucidates a diverse pangenome and 15 lateral gene transfer events.</title>
        <authorList>
            <person name="Petersen C."/>
            <person name="Sorensen T."/>
            <person name="Nielsen M.R."/>
            <person name="Sondergaard T.E."/>
            <person name="Sorensen J.L."/>
            <person name="Fitzpatrick D.A."/>
            <person name="Frisvad J.C."/>
            <person name="Nielsen K.L."/>
        </authorList>
    </citation>
    <scope>NUCLEOTIDE SEQUENCE</scope>
    <source>
        <strain evidence="2">IBT 20477</strain>
    </source>
</reference>
<dbReference type="AlphaFoldDB" id="A0A9W9SY41"/>
<dbReference type="EMBL" id="JAPQKQ010000003">
    <property type="protein sequence ID" value="KAJ5202488.1"/>
    <property type="molecule type" value="Genomic_DNA"/>
</dbReference>
<evidence type="ECO:0000256" key="1">
    <source>
        <dbReference type="SAM" id="MobiDB-lite"/>
    </source>
</evidence>
<name>A0A9W9SY41_9EURO</name>
<comment type="caution">
    <text evidence="2">The sequence shown here is derived from an EMBL/GenBank/DDBJ whole genome shotgun (WGS) entry which is preliminary data.</text>
</comment>
<proteinExistence type="predicted"/>
<reference evidence="2" key="1">
    <citation type="submission" date="2022-11" db="EMBL/GenBank/DDBJ databases">
        <authorList>
            <person name="Petersen C."/>
        </authorList>
    </citation>
    <scope>NUCLEOTIDE SEQUENCE</scope>
    <source>
        <strain evidence="2">IBT 20477</strain>
    </source>
</reference>
<evidence type="ECO:0000313" key="3">
    <source>
        <dbReference type="Proteomes" id="UP001150942"/>
    </source>
</evidence>
<sequence>MVQLVAAISVGPGGAGCRNSGRGVPRGGRGRGGGRGALHGAATGAPGLAIAPTSNPDIHQTPDARYTPLTRRDQSHNAFAPVHTPGLPSREAACADSHRVLLNSHAHAHRLRHRPSMGVLQFKAQGPLLCKFM</sequence>
<organism evidence="2 3">
    <name type="scientific">Penicillium cf. viridicatum</name>
    <dbReference type="NCBI Taxonomy" id="2972119"/>
    <lineage>
        <taxon>Eukaryota</taxon>
        <taxon>Fungi</taxon>
        <taxon>Dikarya</taxon>
        <taxon>Ascomycota</taxon>
        <taxon>Pezizomycotina</taxon>
        <taxon>Eurotiomycetes</taxon>
        <taxon>Eurotiomycetidae</taxon>
        <taxon>Eurotiales</taxon>
        <taxon>Aspergillaceae</taxon>
        <taxon>Penicillium</taxon>
    </lineage>
</organism>
<dbReference type="OrthoDB" id="10630353at2759"/>
<accession>A0A9W9SY41</accession>
<feature type="compositionally biased region" description="Gly residues" evidence="1">
    <location>
        <begin position="24"/>
        <end position="37"/>
    </location>
</feature>
<feature type="region of interest" description="Disordered" evidence="1">
    <location>
        <begin position="12"/>
        <end position="59"/>
    </location>
</feature>
<dbReference type="Proteomes" id="UP001150942">
    <property type="component" value="Unassembled WGS sequence"/>
</dbReference>